<sequence length="82" mass="9578">MGSININVVAPIQGLEDEATDMEELTKNFGQYQCMDKDTRLLRSKLHSRDQEIKKHYCEENGLLYRIINGKHRLYIPKALQN</sequence>
<evidence type="ECO:0000313" key="2">
    <source>
        <dbReference type="WBParaSite" id="nRc.2.0.1.t35967-RA"/>
    </source>
</evidence>
<dbReference type="Proteomes" id="UP000887565">
    <property type="component" value="Unplaced"/>
</dbReference>
<reference evidence="2" key="1">
    <citation type="submission" date="2022-11" db="UniProtKB">
        <authorList>
            <consortium name="WormBaseParasite"/>
        </authorList>
    </citation>
    <scope>IDENTIFICATION</scope>
</reference>
<protein>
    <submittedName>
        <fullName evidence="2">Uncharacterized protein</fullName>
    </submittedName>
</protein>
<organism evidence="1 2">
    <name type="scientific">Romanomermis culicivorax</name>
    <name type="common">Nematode worm</name>
    <dbReference type="NCBI Taxonomy" id="13658"/>
    <lineage>
        <taxon>Eukaryota</taxon>
        <taxon>Metazoa</taxon>
        <taxon>Ecdysozoa</taxon>
        <taxon>Nematoda</taxon>
        <taxon>Enoplea</taxon>
        <taxon>Dorylaimia</taxon>
        <taxon>Mermithida</taxon>
        <taxon>Mermithoidea</taxon>
        <taxon>Mermithidae</taxon>
        <taxon>Romanomermis</taxon>
    </lineage>
</organism>
<proteinExistence type="predicted"/>
<dbReference type="WBParaSite" id="nRc.2.0.1.t35967-RA">
    <property type="protein sequence ID" value="nRc.2.0.1.t35967-RA"/>
    <property type="gene ID" value="nRc.2.0.1.g35967"/>
</dbReference>
<accession>A0A915KB82</accession>
<dbReference type="AlphaFoldDB" id="A0A915KB82"/>
<name>A0A915KB82_ROMCU</name>
<evidence type="ECO:0000313" key="1">
    <source>
        <dbReference type="Proteomes" id="UP000887565"/>
    </source>
</evidence>
<keyword evidence="1" id="KW-1185">Reference proteome</keyword>